<reference evidence="2 3" key="1">
    <citation type="submission" date="2020-04" db="EMBL/GenBank/DDBJ databases">
        <authorList>
            <person name="De Canck E."/>
        </authorList>
    </citation>
    <scope>NUCLEOTIDE SEQUENCE [LARGE SCALE GENOMIC DNA]</scope>
    <source>
        <strain evidence="2 3">LMG 28138</strain>
    </source>
</reference>
<keyword evidence="1" id="KW-1133">Transmembrane helix</keyword>
<name>A0A6S7BQB7_9BURK</name>
<dbReference type="EMBL" id="CADIKM010000031">
    <property type="protein sequence ID" value="CAB3799045.1"/>
    <property type="molecule type" value="Genomic_DNA"/>
</dbReference>
<accession>A0A6S7BQB7</accession>
<proteinExistence type="predicted"/>
<dbReference type="AlphaFoldDB" id="A0A6S7BQB7"/>
<keyword evidence="1" id="KW-0472">Membrane</keyword>
<organism evidence="2 3">
    <name type="scientific">Pararobbsia alpina</name>
    <dbReference type="NCBI Taxonomy" id="621374"/>
    <lineage>
        <taxon>Bacteria</taxon>
        <taxon>Pseudomonadati</taxon>
        <taxon>Pseudomonadota</taxon>
        <taxon>Betaproteobacteria</taxon>
        <taxon>Burkholderiales</taxon>
        <taxon>Burkholderiaceae</taxon>
        <taxon>Pararobbsia</taxon>
    </lineage>
</organism>
<gene>
    <name evidence="2" type="ORF">LMG28138_04581</name>
</gene>
<keyword evidence="1" id="KW-0812">Transmembrane</keyword>
<dbReference type="Proteomes" id="UP000494115">
    <property type="component" value="Unassembled WGS sequence"/>
</dbReference>
<evidence type="ECO:0000256" key="1">
    <source>
        <dbReference type="SAM" id="Phobius"/>
    </source>
</evidence>
<protein>
    <recommendedName>
        <fullName evidence="4">Immunity protein</fullName>
    </recommendedName>
</protein>
<dbReference type="InterPro" id="IPR016410">
    <property type="entry name" value="Phage_imm"/>
</dbReference>
<evidence type="ECO:0000313" key="3">
    <source>
        <dbReference type="Proteomes" id="UP000494115"/>
    </source>
</evidence>
<keyword evidence="3" id="KW-1185">Reference proteome</keyword>
<evidence type="ECO:0008006" key="4">
    <source>
        <dbReference type="Google" id="ProtNLM"/>
    </source>
</evidence>
<evidence type="ECO:0000313" key="2">
    <source>
        <dbReference type="EMBL" id="CAB3799045.1"/>
    </source>
</evidence>
<feature type="transmembrane region" description="Helical" evidence="1">
    <location>
        <begin position="35"/>
        <end position="58"/>
    </location>
</feature>
<dbReference type="Pfam" id="PF14373">
    <property type="entry name" value="Imm_superinfect"/>
    <property type="match status" value="1"/>
</dbReference>
<sequence>MMKSIVEFGVIAVAVSVYFLPSIVADRRSRPDTLALALFNACLGWTIAGWGIALFWSLQAHQSRTVKAVTLMNHQLQTAKVTAGIVSRAQRRDRNNRSV</sequence>
<dbReference type="RefSeq" id="WP_246257825.1">
    <property type="nucleotide sequence ID" value="NZ_CADIKM010000031.1"/>
</dbReference>